<keyword evidence="3 4" id="KW-0949">S-adenosyl-L-methionine</keyword>
<evidence type="ECO:0000256" key="1">
    <source>
        <dbReference type="ARBA" id="ARBA00022603"/>
    </source>
</evidence>
<evidence type="ECO:0000259" key="5">
    <source>
        <dbReference type="PROSITE" id="PS50926"/>
    </source>
</evidence>
<evidence type="ECO:0000313" key="7">
    <source>
        <dbReference type="Proteomes" id="UP000035088"/>
    </source>
</evidence>
<dbReference type="STRING" id="1073574.GOARA_064_01190"/>
<keyword evidence="7" id="KW-1185">Reference proteome</keyword>
<dbReference type="PANTHER" id="PTHR11061">
    <property type="entry name" value="RNA M5U METHYLTRANSFERASE"/>
    <property type="match status" value="1"/>
</dbReference>
<dbReference type="PROSITE" id="PS51687">
    <property type="entry name" value="SAM_MT_RNA_M5U"/>
    <property type="match status" value="1"/>
</dbReference>
<keyword evidence="2 4" id="KW-0808">Transferase</keyword>
<dbReference type="EMBL" id="BAEE01000064">
    <property type="protein sequence ID" value="GAB11117.1"/>
    <property type="molecule type" value="Genomic_DNA"/>
</dbReference>
<comment type="caution">
    <text evidence="6">The sequence shown here is derived from an EMBL/GenBank/DDBJ whole genome shotgun (WGS) entry which is preliminary data.</text>
</comment>
<feature type="binding site" evidence="4">
    <location>
        <position position="285"/>
    </location>
    <ligand>
        <name>S-adenosyl-L-methionine</name>
        <dbReference type="ChEBI" id="CHEBI:59789"/>
    </ligand>
</feature>
<evidence type="ECO:0000256" key="3">
    <source>
        <dbReference type="ARBA" id="ARBA00022691"/>
    </source>
</evidence>
<organism evidence="6 7">
    <name type="scientific">Gordonia araii NBRC 100433</name>
    <dbReference type="NCBI Taxonomy" id="1073574"/>
    <lineage>
        <taxon>Bacteria</taxon>
        <taxon>Bacillati</taxon>
        <taxon>Actinomycetota</taxon>
        <taxon>Actinomycetes</taxon>
        <taxon>Mycobacteriales</taxon>
        <taxon>Gordoniaceae</taxon>
        <taxon>Gordonia</taxon>
    </lineage>
</organism>
<dbReference type="SUPFAM" id="SSF50249">
    <property type="entry name" value="Nucleic acid-binding proteins"/>
    <property type="match status" value="1"/>
</dbReference>
<feature type="binding site" evidence="4">
    <location>
        <position position="255"/>
    </location>
    <ligand>
        <name>S-adenosyl-L-methionine</name>
        <dbReference type="ChEBI" id="CHEBI:59789"/>
    </ligand>
</feature>
<dbReference type="Pfam" id="PF01938">
    <property type="entry name" value="TRAM"/>
    <property type="match status" value="1"/>
</dbReference>
<dbReference type="PROSITE" id="PS50926">
    <property type="entry name" value="TRAM"/>
    <property type="match status" value="1"/>
</dbReference>
<evidence type="ECO:0000256" key="4">
    <source>
        <dbReference type="PROSITE-ProRule" id="PRU01024"/>
    </source>
</evidence>
<evidence type="ECO:0000256" key="2">
    <source>
        <dbReference type="ARBA" id="ARBA00022679"/>
    </source>
</evidence>
<gene>
    <name evidence="6" type="ORF">GOARA_064_01190</name>
</gene>
<proteinExistence type="inferred from homology"/>
<dbReference type="InterPro" id="IPR012340">
    <property type="entry name" value="NA-bd_OB-fold"/>
</dbReference>
<dbReference type="SUPFAM" id="SSF53335">
    <property type="entry name" value="S-adenosyl-L-methionine-dependent methyltransferases"/>
    <property type="match status" value="1"/>
</dbReference>
<dbReference type="Pfam" id="PF05958">
    <property type="entry name" value="tRNA_U5-meth_tr"/>
    <property type="match status" value="1"/>
</dbReference>
<dbReference type="GO" id="GO:0070475">
    <property type="term" value="P:rRNA base methylation"/>
    <property type="evidence" value="ECO:0007669"/>
    <property type="project" value="TreeGrafter"/>
</dbReference>
<feature type="binding site" evidence="4">
    <location>
        <position position="307"/>
    </location>
    <ligand>
        <name>S-adenosyl-L-methionine</name>
        <dbReference type="ChEBI" id="CHEBI:59789"/>
    </ligand>
</feature>
<keyword evidence="1 4" id="KW-0489">Methyltransferase</keyword>
<dbReference type="AlphaFoldDB" id="G7H5J2"/>
<sequence length="419" mass="42741">MLTCDITGLAHGGAGVARVDGRVVFVTGALPGETVRVEVTDDSRSSWWRGRTVDIVSPSPDRTPVSCPAAAAGAGCCDLAYGTVAAIRRAKTTILSDALTRIGRLEPPTGLAVEAIGEESGHDWRIRARLGVGPSGAVGFRAAHGTAIVDAPCAALTASLADAIAELGGRRGRPDAGDLAPGSEVLAVHDDDGGVHLAVLAGAGAQQKGAGRAAAQRRRARHQRALRPRILSGSATVRYRVGPRTWDLPVQAFWQAHRGAPEVYSRTAAGWLAEAGVTGAVWDLYGGAGVFAGAALDSGADRVTIVDTAADVLAAAGRVFDGRAVTTRRGPVTPGALAELPPPAAVVLDPPRSGAGTAVMDAVVAAAPDAIVHVGCDPAAFARDVGRAVAGGYRLAKVRGFDAFPLTHHVEAMGLLVLR</sequence>
<feature type="active site" description="Nucleophile" evidence="4">
    <location>
        <position position="376"/>
    </location>
</feature>
<accession>G7H5J2</accession>
<dbReference type="GO" id="GO:0070041">
    <property type="term" value="F:rRNA (uridine-C5-)-methyltransferase activity"/>
    <property type="evidence" value="ECO:0007669"/>
    <property type="project" value="TreeGrafter"/>
</dbReference>
<feature type="binding site" evidence="4">
    <location>
        <position position="349"/>
    </location>
    <ligand>
        <name>S-adenosyl-L-methionine</name>
        <dbReference type="ChEBI" id="CHEBI:59789"/>
    </ligand>
</feature>
<dbReference type="Gene3D" id="3.40.50.150">
    <property type="entry name" value="Vaccinia Virus protein VP39"/>
    <property type="match status" value="1"/>
</dbReference>
<dbReference type="InterPro" id="IPR010280">
    <property type="entry name" value="U5_MeTrfase_fam"/>
</dbReference>
<comment type="similarity">
    <text evidence="4">Belongs to the class I-like SAM-binding methyltransferase superfamily. RNA M5U methyltransferase family.</text>
</comment>
<dbReference type="PANTHER" id="PTHR11061:SF30">
    <property type="entry name" value="TRNA (URACIL(54)-C(5))-METHYLTRANSFERASE"/>
    <property type="match status" value="1"/>
</dbReference>
<dbReference type="InterPro" id="IPR002792">
    <property type="entry name" value="TRAM_dom"/>
</dbReference>
<protein>
    <submittedName>
        <fullName evidence="6">Putative RNA methyltransferase</fullName>
    </submittedName>
</protein>
<name>G7H5J2_9ACTN</name>
<dbReference type="Gene3D" id="2.40.50.140">
    <property type="entry name" value="Nucleic acid-binding proteins"/>
    <property type="match status" value="1"/>
</dbReference>
<feature type="domain" description="TRAM" evidence="5">
    <location>
        <begin position="1"/>
        <end position="54"/>
    </location>
</feature>
<dbReference type="Gene3D" id="2.40.50.1070">
    <property type="match status" value="1"/>
</dbReference>
<evidence type="ECO:0000313" key="6">
    <source>
        <dbReference type="EMBL" id="GAB11117.1"/>
    </source>
</evidence>
<dbReference type="InterPro" id="IPR029063">
    <property type="entry name" value="SAM-dependent_MTases_sf"/>
</dbReference>
<reference evidence="6 7" key="1">
    <citation type="submission" date="2011-11" db="EMBL/GenBank/DDBJ databases">
        <title>Whole genome shotgun sequence of Gordonia araii NBRC 100433.</title>
        <authorList>
            <person name="Yoshida Y."/>
            <person name="Hosoyama A."/>
            <person name="Tsuchikane K."/>
            <person name="Katsumata H."/>
            <person name="Yamazaki S."/>
            <person name="Fujita N."/>
        </authorList>
    </citation>
    <scope>NUCLEOTIDE SEQUENCE [LARGE SCALE GENOMIC DNA]</scope>
    <source>
        <strain evidence="6 7">NBRC 100433</strain>
    </source>
</reference>
<dbReference type="Proteomes" id="UP000035088">
    <property type="component" value="Unassembled WGS sequence"/>
</dbReference>